<dbReference type="InterPro" id="IPR004045">
    <property type="entry name" value="Glutathione_S-Trfase_N"/>
</dbReference>
<dbReference type="SFLD" id="SFLDG00358">
    <property type="entry name" value="Main_(cytGST)"/>
    <property type="match status" value="1"/>
</dbReference>
<dbReference type="Gene3D" id="1.20.1050.10">
    <property type="match status" value="1"/>
</dbReference>
<dbReference type="PANTHER" id="PTHR44051">
    <property type="entry name" value="GLUTATHIONE S-TRANSFERASE-RELATED"/>
    <property type="match status" value="1"/>
</dbReference>
<dbReference type="PANTHER" id="PTHR44051:SF8">
    <property type="entry name" value="GLUTATHIONE S-TRANSFERASE GSTA"/>
    <property type="match status" value="1"/>
</dbReference>
<dbReference type="SFLD" id="SFLDS00019">
    <property type="entry name" value="Glutathione_Transferase_(cytos"/>
    <property type="match status" value="1"/>
</dbReference>
<dbReference type="Pfam" id="PF13410">
    <property type="entry name" value="GST_C_2"/>
    <property type="match status" value="1"/>
</dbReference>
<dbReference type="CDD" id="cd03057">
    <property type="entry name" value="GST_N_Beta"/>
    <property type="match status" value="1"/>
</dbReference>
<dbReference type="PROSITE" id="PS50404">
    <property type="entry name" value="GST_NTER"/>
    <property type="match status" value="1"/>
</dbReference>
<evidence type="ECO:0000259" key="2">
    <source>
        <dbReference type="PROSITE" id="PS50405"/>
    </source>
</evidence>
<protein>
    <submittedName>
        <fullName evidence="3">Glutathione S-transferase GST-6.0</fullName>
        <ecNumber evidence="3">2.5.1.18</ecNumber>
    </submittedName>
</protein>
<evidence type="ECO:0000259" key="1">
    <source>
        <dbReference type="PROSITE" id="PS50404"/>
    </source>
</evidence>
<dbReference type="EC" id="2.5.1.18" evidence="3"/>
<dbReference type="InterPro" id="IPR036249">
    <property type="entry name" value="Thioredoxin-like_sf"/>
</dbReference>
<dbReference type="Gene3D" id="3.40.30.10">
    <property type="entry name" value="Glutaredoxin"/>
    <property type="match status" value="1"/>
</dbReference>
<accession>A0A1X6Z1L0</accession>
<dbReference type="Proteomes" id="UP000193207">
    <property type="component" value="Unassembled WGS sequence"/>
</dbReference>
<keyword evidence="4" id="KW-1185">Reference proteome</keyword>
<dbReference type="EMBL" id="FWFU01000002">
    <property type="protein sequence ID" value="SLN37712.1"/>
    <property type="molecule type" value="Genomic_DNA"/>
</dbReference>
<sequence>MPMTEPYRLHYAPDNASLVIRLALEELRQPYRALLVDRAARGQSSPAYLALNPVGLIPALETPDGPIFETGAILLWLADRHGALAPLPDAPDRGALLKWLFFLSNSLHPALRMTFYPDRYIGPGTAECTRLRRHMQGEIARHLDTLESAATDAPSLFSGAEPTVLSLYLAPMLRWMALYPEGETGWFSLARWPHLGDMAAALESRPSVAAAIRAEGLGPAPFTAPQPADPPEGSAL</sequence>
<keyword evidence="3" id="KW-0808">Transferase</keyword>
<dbReference type="AlphaFoldDB" id="A0A1X6Z1L0"/>
<proteinExistence type="predicted"/>
<evidence type="ECO:0000313" key="4">
    <source>
        <dbReference type="Proteomes" id="UP000193207"/>
    </source>
</evidence>
<dbReference type="InterPro" id="IPR010987">
    <property type="entry name" value="Glutathione-S-Trfase_C-like"/>
</dbReference>
<dbReference type="GO" id="GO:0004364">
    <property type="term" value="F:glutathione transferase activity"/>
    <property type="evidence" value="ECO:0007669"/>
    <property type="project" value="UniProtKB-EC"/>
</dbReference>
<feature type="domain" description="GST N-terminal" evidence="1">
    <location>
        <begin position="4"/>
        <end position="85"/>
    </location>
</feature>
<reference evidence="3 4" key="1">
    <citation type="submission" date="2017-03" db="EMBL/GenBank/DDBJ databases">
        <authorList>
            <person name="Afonso C.L."/>
            <person name="Miller P.J."/>
            <person name="Scott M.A."/>
            <person name="Spackman E."/>
            <person name="Goraichik I."/>
            <person name="Dimitrov K.M."/>
            <person name="Suarez D.L."/>
            <person name="Swayne D.E."/>
        </authorList>
    </citation>
    <scope>NUCLEOTIDE SEQUENCE [LARGE SCALE GENOMIC DNA]</scope>
    <source>
        <strain evidence="3 4">CECT 8110</strain>
    </source>
</reference>
<organism evidence="3 4">
    <name type="scientific">Roseovarius halotolerans</name>
    <dbReference type="NCBI Taxonomy" id="505353"/>
    <lineage>
        <taxon>Bacteria</taxon>
        <taxon>Pseudomonadati</taxon>
        <taxon>Pseudomonadota</taxon>
        <taxon>Alphaproteobacteria</taxon>
        <taxon>Rhodobacterales</taxon>
        <taxon>Roseobacteraceae</taxon>
        <taxon>Roseovarius</taxon>
    </lineage>
</organism>
<gene>
    <name evidence="3" type="primary">gstB_1</name>
    <name evidence="3" type="ORF">ROH8110_01961</name>
</gene>
<feature type="domain" description="GST C-terminal" evidence="2">
    <location>
        <begin position="89"/>
        <end position="222"/>
    </location>
</feature>
<dbReference type="InterPro" id="IPR040079">
    <property type="entry name" value="Glutathione_S-Trfase"/>
</dbReference>
<dbReference type="SUPFAM" id="SSF47616">
    <property type="entry name" value="GST C-terminal domain-like"/>
    <property type="match status" value="1"/>
</dbReference>
<evidence type="ECO:0000313" key="3">
    <source>
        <dbReference type="EMBL" id="SLN37712.1"/>
    </source>
</evidence>
<dbReference type="Pfam" id="PF13417">
    <property type="entry name" value="GST_N_3"/>
    <property type="match status" value="1"/>
</dbReference>
<name>A0A1X6Z1L0_9RHOB</name>
<dbReference type="PROSITE" id="PS50405">
    <property type="entry name" value="GST_CTER"/>
    <property type="match status" value="1"/>
</dbReference>
<dbReference type="SUPFAM" id="SSF52833">
    <property type="entry name" value="Thioredoxin-like"/>
    <property type="match status" value="1"/>
</dbReference>
<dbReference type="InterPro" id="IPR036282">
    <property type="entry name" value="Glutathione-S-Trfase_C_sf"/>
</dbReference>